<gene>
    <name evidence="3" type="primary">yigZ_12</name>
    <name evidence="3" type="ORF">SDC9_64541</name>
</gene>
<dbReference type="InterPro" id="IPR020569">
    <property type="entry name" value="UPF0029_Impact_CS"/>
</dbReference>
<reference evidence="3" key="1">
    <citation type="submission" date="2019-08" db="EMBL/GenBank/DDBJ databases">
        <authorList>
            <person name="Kucharzyk K."/>
            <person name="Murdoch R.W."/>
            <person name="Higgins S."/>
            <person name="Loffler F."/>
        </authorList>
    </citation>
    <scope>NUCLEOTIDE SEQUENCE</scope>
</reference>
<dbReference type="SUPFAM" id="SSF54211">
    <property type="entry name" value="Ribosomal protein S5 domain 2-like"/>
    <property type="match status" value="1"/>
</dbReference>
<feature type="domain" description="Impact N-terminal" evidence="2">
    <location>
        <begin position="19"/>
        <end position="123"/>
    </location>
</feature>
<name>A0A644XPT2_9ZZZZ</name>
<evidence type="ECO:0000259" key="2">
    <source>
        <dbReference type="Pfam" id="PF01205"/>
    </source>
</evidence>
<dbReference type="AlphaFoldDB" id="A0A644XPT2"/>
<dbReference type="Pfam" id="PF01205">
    <property type="entry name" value="Impact_N"/>
    <property type="match status" value="1"/>
</dbReference>
<dbReference type="InterPro" id="IPR001498">
    <property type="entry name" value="Impact_N"/>
</dbReference>
<accession>A0A644XPT2</accession>
<comment type="similarity">
    <text evidence="1">Belongs to the IMPACT family.</text>
</comment>
<dbReference type="PANTHER" id="PTHR16301:SF20">
    <property type="entry name" value="IMPACT FAMILY MEMBER YIGZ"/>
    <property type="match status" value="1"/>
</dbReference>
<dbReference type="InterPro" id="IPR023582">
    <property type="entry name" value="Impact"/>
</dbReference>
<dbReference type="Gene3D" id="3.30.230.30">
    <property type="entry name" value="Impact, N-terminal domain"/>
    <property type="match status" value="1"/>
</dbReference>
<dbReference type="GO" id="GO:0006446">
    <property type="term" value="P:regulation of translational initiation"/>
    <property type="evidence" value="ECO:0007669"/>
    <property type="project" value="TreeGrafter"/>
</dbReference>
<proteinExistence type="inferred from homology"/>
<organism evidence="3">
    <name type="scientific">bioreactor metagenome</name>
    <dbReference type="NCBI Taxonomy" id="1076179"/>
    <lineage>
        <taxon>unclassified sequences</taxon>
        <taxon>metagenomes</taxon>
        <taxon>ecological metagenomes</taxon>
    </lineage>
</organism>
<evidence type="ECO:0000313" key="3">
    <source>
        <dbReference type="EMBL" id="MPM18135.1"/>
    </source>
</evidence>
<protein>
    <submittedName>
        <fullName evidence="3">IMPACT family member YigZ</fullName>
    </submittedName>
</protein>
<dbReference type="EMBL" id="VSSQ01002926">
    <property type="protein sequence ID" value="MPM18135.1"/>
    <property type="molecule type" value="Genomic_DNA"/>
</dbReference>
<dbReference type="InterPro" id="IPR036956">
    <property type="entry name" value="Impact_N_sf"/>
</dbReference>
<evidence type="ECO:0000256" key="1">
    <source>
        <dbReference type="ARBA" id="ARBA00007665"/>
    </source>
</evidence>
<dbReference type="PANTHER" id="PTHR16301">
    <property type="entry name" value="IMPACT-RELATED"/>
    <property type="match status" value="1"/>
</dbReference>
<comment type="caution">
    <text evidence="3">The sequence shown here is derived from an EMBL/GenBank/DDBJ whole genome shotgun (WGS) entry which is preliminary data.</text>
</comment>
<dbReference type="PROSITE" id="PS00910">
    <property type="entry name" value="UPF0029"/>
    <property type="match status" value="1"/>
</dbReference>
<dbReference type="GO" id="GO:0005737">
    <property type="term" value="C:cytoplasm"/>
    <property type="evidence" value="ECO:0007669"/>
    <property type="project" value="TreeGrafter"/>
</dbReference>
<dbReference type="InterPro" id="IPR020568">
    <property type="entry name" value="Ribosomal_Su5_D2-typ_SF"/>
</dbReference>
<sequence>MSDLFIEPARETVTEAKIQKSRFIAHVCISTDETRARERIKIISSEHRQANHNCWAYRVGTLKREEYFSDDGEPAGTAGKPILGAILRQEMTNVLVVVTRYFGGIKLGVRGLIEAYGNTASEGLLASGKISRRIRTTYEVRMPYDMAKLMDRLLDSCDTGVEFRTSGYGADVTVQCAVPLDCVQKVESTLDEWKNARRIIDWERNSGTPGV</sequence>